<dbReference type="PANTHER" id="PTHR23291:SF47">
    <property type="entry name" value="TRANSMEMBRANE BAX INHIBITOR MOTIF CONTAINING 7"/>
    <property type="match status" value="1"/>
</dbReference>
<evidence type="ECO:0000256" key="3">
    <source>
        <dbReference type="ARBA" id="ARBA00022989"/>
    </source>
</evidence>
<evidence type="ECO:0000313" key="6">
    <source>
        <dbReference type="EMBL" id="OMJ80420.1"/>
    </source>
</evidence>
<evidence type="ECO:0000256" key="4">
    <source>
        <dbReference type="ARBA" id="ARBA00023136"/>
    </source>
</evidence>
<evidence type="ECO:0000256" key="2">
    <source>
        <dbReference type="ARBA" id="ARBA00022692"/>
    </source>
</evidence>
<keyword evidence="4 5" id="KW-0472">Membrane</keyword>
<dbReference type="OrthoDB" id="7933078at2759"/>
<dbReference type="PANTHER" id="PTHR23291">
    <property type="entry name" value="BAX INHIBITOR-RELATED"/>
    <property type="match status" value="1"/>
</dbReference>
<comment type="caution">
    <text evidence="6">The sequence shown here is derived from an EMBL/GenBank/DDBJ whole genome shotgun (WGS) entry which is preliminary data.</text>
</comment>
<proteinExistence type="predicted"/>
<accession>A0A1R2BUI2</accession>
<feature type="transmembrane region" description="Helical" evidence="5">
    <location>
        <begin position="181"/>
        <end position="200"/>
    </location>
</feature>
<dbReference type="EMBL" id="MPUH01000424">
    <property type="protein sequence ID" value="OMJ80420.1"/>
    <property type="molecule type" value="Genomic_DNA"/>
</dbReference>
<keyword evidence="7" id="KW-1185">Reference proteome</keyword>
<keyword evidence="2 5" id="KW-0812">Transmembrane</keyword>
<feature type="transmembrane region" description="Helical" evidence="5">
    <location>
        <begin position="328"/>
        <end position="347"/>
    </location>
</feature>
<dbReference type="GO" id="GO:0016020">
    <property type="term" value="C:membrane"/>
    <property type="evidence" value="ECO:0007669"/>
    <property type="project" value="UniProtKB-SubCell"/>
</dbReference>
<keyword evidence="3 5" id="KW-1133">Transmembrane helix</keyword>
<protein>
    <submittedName>
        <fullName evidence="6">Uncharacterized protein</fullName>
    </submittedName>
</protein>
<feature type="transmembrane region" description="Helical" evidence="5">
    <location>
        <begin position="235"/>
        <end position="258"/>
    </location>
</feature>
<name>A0A1R2BUI2_9CILI</name>
<dbReference type="Proteomes" id="UP000187209">
    <property type="component" value="Unassembled WGS sequence"/>
</dbReference>
<evidence type="ECO:0000313" key="7">
    <source>
        <dbReference type="Proteomes" id="UP000187209"/>
    </source>
</evidence>
<gene>
    <name evidence="6" type="ORF">SteCoe_19323</name>
</gene>
<comment type="subcellular location">
    <subcellularLocation>
        <location evidence="1">Membrane</location>
        <topology evidence="1">Multi-pass membrane protein</topology>
    </subcellularLocation>
</comment>
<feature type="transmembrane region" description="Helical" evidence="5">
    <location>
        <begin position="279"/>
        <end position="308"/>
    </location>
</feature>
<dbReference type="InterPro" id="IPR006214">
    <property type="entry name" value="Bax_inhibitor_1-related"/>
</dbReference>
<dbReference type="AlphaFoldDB" id="A0A1R2BUI2"/>
<sequence length="351" mass="40153">MTEKSARISQEKESIPFKNELSNPNSSIIISNKVYPFEQFKPDLTMENSTISPQNQIFYPSPNNPEVYSLNMYQEQESKNTLSINKLDYQQNYNFANPISNNTFIQPQLQNESDNKQLSFSQRLSSFRTFYNNRMITDNNDRNNFIRKVYGILLSQILFTAVIVSMLVGIKNTREVIKKSYYASLGCIIFALIFGYFILVKREMLKKYPQNYVCLYLFTIIISYPIAYYSSRHSFIGVASSLFVTLGITGALAVAAYFTKGKFTLIRGFAVGLTSGCSFFALSLSFSFTNIVAVSIGMAFVFIFTIYIVWDLQMICGGRYHELTYDDYALGALLLYIDIIALFLYLMGTKK</sequence>
<feature type="transmembrane region" description="Helical" evidence="5">
    <location>
        <begin position="149"/>
        <end position="169"/>
    </location>
</feature>
<dbReference type="Pfam" id="PF01027">
    <property type="entry name" value="Bax1-I"/>
    <property type="match status" value="1"/>
</dbReference>
<evidence type="ECO:0000256" key="5">
    <source>
        <dbReference type="SAM" id="Phobius"/>
    </source>
</evidence>
<feature type="transmembrane region" description="Helical" evidence="5">
    <location>
        <begin position="212"/>
        <end position="229"/>
    </location>
</feature>
<evidence type="ECO:0000256" key="1">
    <source>
        <dbReference type="ARBA" id="ARBA00004141"/>
    </source>
</evidence>
<reference evidence="6 7" key="1">
    <citation type="submission" date="2016-11" db="EMBL/GenBank/DDBJ databases">
        <title>The macronuclear genome of Stentor coeruleus: a giant cell with tiny introns.</title>
        <authorList>
            <person name="Slabodnick M."/>
            <person name="Ruby J.G."/>
            <person name="Reiff S.B."/>
            <person name="Swart E.C."/>
            <person name="Gosai S."/>
            <person name="Prabakaran S."/>
            <person name="Witkowska E."/>
            <person name="Larue G.E."/>
            <person name="Fisher S."/>
            <person name="Freeman R.M."/>
            <person name="Gunawardena J."/>
            <person name="Chu W."/>
            <person name="Stover N.A."/>
            <person name="Gregory B.D."/>
            <person name="Nowacki M."/>
            <person name="Derisi J."/>
            <person name="Roy S.W."/>
            <person name="Marshall W.F."/>
            <person name="Sood P."/>
        </authorList>
    </citation>
    <scope>NUCLEOTIDE SEQUENCE [LARGE SCALE GENOMIC DNA]</scope>
    <source>
        <strain evidence="6">WM001</strain>
    </source>
</reference>
<organism evidence="6 7">
    <name type="scientific">Stentor coeruleus</name>
    <dbReference type="NCBI Taxonomy" id="5963"/>
    <lineage>
        <taxon>Eukaryota</taxon>
        <taxon>Sar</taxon>
        <taxon>Alveolata</taxon>
        <taxon>Ciliophora</taxon>
        <taxon>Postciliodesmatophora</taxon>
        <taxon>Heterotrichea</taxon>
        <taxon>Heterotrichida</taxon>
        <taxon>Stentoridae</taxon>
        <taxon>Stentor</taxon>
    </lineage>
</organism>